<protein>
    <submittedName>
        <fullName evidence="1">Thiazole-containing bacteriocin maturation protein</fullName>
    </submittedName>
</protein>
<dbReference type="Gene3D" id="3.40.50.720">
    <property type="entry name" value="NAD(P)-binding Rossmann-like Domain"/>
    <property type="match status" value="1"/>
</dbReference>
<evidence type="ECO:0000313" key="1">
    <source>
        <dbReference type="EMBL" id="MBS4197684.1"/>
    </source>
</evidence>
<comment type="caution">
    <text evidence="1">The sequence shown here is derived from an EMBL/GenBank/DDBJ whole genome shotgun (WGS) entry which is preliminary data.</text>
</comment>
<sequence>MTKLNSSSRIKLKRDTFFLPDPKGGVYFRNNLNSFRMEGNTIYQWIEKLLPMFNGEYTMGELTMGLTAPYRDRVYEIGETLYSNGFVRDLSKEAPHQLNQNVLEKYASQIEFIENFMESGAYLFQEYRKAKVLAVGSGPFMLSLASALIESGLAKLNVMVTDSILTNWQRLNELVQNARKTDSEVEIKNVPFHKDAGSSFWKQAVQLYDWILYVSQDGNINELRDLNLVCKEEKKAFMPAIYLEQVGLSGPFEQPDTDRCWETAWRRIHYSALKKDRPSQSFSSTAGSILANVSVFELFKRATGIADSNESHKIYMLDLETLEGDWLYFIPHPLGTSKRETPRLVEDFDLRLELEKDRNEPTSNLLEYFGGLTSEEIGIFHTWEERDLPQLPLAQCYVQAVNPLSEGPAELLPEVVCGGLSHEEAKKEAGLTGIEMYVSQMINLPDLGYKHQKNKVGANIPEEFIGIGAGETIAEAVCRGLQVYLGEELKKRKVDQQSRVYRIKLGAVEDKRCRFYFNALTTLNGAPTIGLKEDVLGFPVVWVRSNRRWYTCSGLNTTLALRNALKQALLDAQNQVNSTVKQEMGPAVFLENNENKLDIPSCDEMTSRELLQSSIHVLNRNRMRLVIYDLAYEPFLRQELAGVFGVKVQEEGS</sequence>
<reference evidence="1 2" key="1">
    <citation type="submission" date="2021-05" db="EMBL/GenBank/DDBJ databases">
        <title>Novel Bacillus species.</title>
        <authorList>
            <person name="Liu G."/>
        </authorList>
    </citation>
    <scope>NUCLEOTIDE SEQUENCE [LARGE SCALE GENOMIC DNA]</scope>
    <source>
        <strain evidence="2">FJAT-49780</strain>
    </source>
</reference>
<dbReference type="AlphaFoldDB" id="A0A942TKK4"/>
<keyword evidence="2" id="KW-1185">Reference proteome</keyword>
<dbReference type="RefSeq" id="WP_213126921.1">
    <property type="nucleotide sequence ID" value="NZ_JAGYPG010000005.1"/>
</dbReference>
<name>A0A942TKK4_9BACI</name>
<organism evidence="1 2">
    <name type="scientific">Lederbergia citri</name>
    <dbReference type="NCBI Taxonomy" id="2833580"/>
    <lineage>
        <taxon>Bacteria</taxon>
        <taxon>Bacillati</taxon>
        <taxon>Bacillota</taxon>
        <taxon>Bacilli</taxon>
        <taxon>Bacillales</taxon>
        <taxon>Bacillaceae</taxon>
        <taxon>Lederbergia</taxon>
    </lineage>
</organism>
<dbReference type="InterPro" id="IPR022368">
    <property type="entry name" value="Thiazole_bacteriocin_mat_put"/>
</dbReference>
<dbReference type="EMBL" id="JAGYPG010000005">
    <property type="protein sequence ID" value="MBS4197684.1"/>
    <property type="molecule type" value="Genomic_DNA"/>
</dbReference>
<proteinExistence type="predicted"/>
<accession>A0A942TKK4</accession>
<gene>
    <name evidence="1" type="ORF">KHA97_21820</name>
</gene>
<dbReference type="Proteomes" id="UP000681414">
    <property type="component" value="Unassembled WGS sequence"/>
</dbReference>
<evidence type="ECO:0000313" key="2">
    <source>
        <dbReference type="Proteomes" id="UP000681414"/>
    </source>
</evidence>
<dbReference type="NCBIfam" id="TIGR03693">
    <property type="entry name" value="ocin_ThiF_like"/>
    <property type="match status" value="1"/>
</dbReference>